<evidence type="ECO:0000256" key="1">
    <source>
        <dbReference type="ARBA" id="ARBA00022649"/>
    </source>
</evidence>
<dbReference type="RefSeq" id="WP_345399247.1">
    <property type="nucleotide sequence ID" value="NZ_BAABLA010000085.1"/>
</dbReference>
<dbReference type="Gene3D" id="3.40.50.1010">
    <property type="entry name" value="5'-nuclease"/>
    <property type="match status" value="1"/>
</dbReference>
<reference evidence="9" key="1">
    <citation type="journal article" date="2019" name="Int. J. Syst. Evol. Microbiol.">
        <title>The Global Catalogue of Microorganisms (GCM) 10K type strain sequencing project: providing services to taxonomists for standard genome sequencing and annotation.</title>
        <authorList>
            <consortium name="The Broad Institute Genomics Platform"/>
            <consortium name="The Broad Institute Genome Sequencing Center for Infectious Disease"/>
            <person name="Wu L."/>
            <person name="Ma J."/>
        </authorList>
    </citation>
    <scope>NUCLEOTIDE SEQUENCE [LARGE SCALE GENOMIC DNA]</scope>
    <source>
        <strain evidence="9">KCTC 32255</strain>
    </source>
</reference>
<accession>A0ABW2BZA7</accession>
<feature type="binding site" evidence="6">
    <location>
        <position position="104"/>
    </location>
    <ligand>
        <name>Mg(2+)</name>
        <dbReference type="ChEBI" id="CHEBI:18420"/>
    </ligand>
</feature>
<evidence type="ECO:0000313" key="9">
    <source>
        <dbReference type="Proteomes" id="UP001596337"/>
    </source>
</evidence>
<evidence type="ECO:0000256" key="4">
    <source>
        <dbReference type="ARBA" id="ARBA00022801"/>
    </source>
</evidence>
<proteinExistence type="inferred from homology"/>
<evidence type="ECO:0000256" key="2">
    <source>
        <dbReference type="ARBA" id="ARBA00022722"/>
    </source>
</evidence>
<keyword evidence="1 6" id="KW-1277">Toxin-antitoxin system</keyword>
<feature type="binding site" evidence="6">
    <location>
        <position position="7"/>
    </location>
    <ligand>
        <name>Mg(2+)</name>
        <dbReference type="ChEBI" id="CHEBI:18420"/>
    </ligand>
</feature>
<dbReference type="InterPro" id="IPR029060">
    <property type="entry name" value="PIN-like_dom_sf"/>
</dbReference>
<keyword evidence="4 6" id="KW-0378">Hydrolase</keyword>
<dbReference type="HAMAP" id="MF_00265">
    <property type="entry name" value="VapC_Nob1"/>
    <property type="match status" value="1"/>
</dbReference>
<keyword evidence="2 6" id="KW-0540">Nuclease</keyword>
<dbReference type="InterPro" id="IPR002716">
    <property type="entry name" value="PIN_dom"/>
</dbReference>
<name>A0ABW2BZA7_9PSEU</name>
<organism evidence="8 9">
    <name type="scientific">Haloechinothrix salitolerans</name>
    <dbReference type="NCBI Taxonomy" id="926830"/>
    <lineage>
        <taxon>Bacteria</taxon>
        <taxon>Bacillati</taxon>
        <taxon>Actinomycetota</taxon>
        <taxon>Actinomycetes</taxon>
        <taxon>Pseudonocardiales</taxon>
        <taxon>Pseudonocardiaceae</taxon>
        <taxon>Haloechinothrix</taxon>
    </lineage>
</organism>
<comment type="similarity">
    <text evidence="6">Belongs to the PINc/VapC protein family.</text>
</comment>
<dbReference type="Pfam" id="PF01850">
    <property type="entry name" value="PIN"/>
    <property type="match status" value="1"/>
</dbReference>
<keyword evidence="3 6" id="KW-0479">Metal-binding</keyword>
<evidence type="ECO:0000313" key="8">
    <source>
        <dbReference type="EMBL" id="MFC6867603.1"/>
    </source>
</evidence>
<comment type="cofactor">
    <cofactor evidence="6">
        <name>Mg(2+)</name>
        <dbReference type="ChEBI" id="CHEBI:18420"/>
    </cofactor>
</comment>
<feature type="domain" description="PIN" evidence="7">
    <location>
        <begin position="5"/>
        <end position="128"/>
    </location>
</feature>
<protein>
    <recommendedName>
        <fullName evidence="6">Ribonuclease VapC</fullName>
        <shortName evidence="6">RNase VapC</shortName>
        <ecNumber evidence="6">3.1.-.-</ecNumber>
    </recommendedName>
    <alternativeName>
        <fullName evidence="6">Toxin VapC</fullName>
    </alternativeName>
</protein>
<evidence type="ECO:0000256" key="6">
    <source>
        <dbReference type="HAMAP-Rule" id="MF_00265"/>
    </source>
</evidence>
<dbReference type="InterPro" id="IPR022907">
    <property type="entry name" value="VapC_family"/>
</dbReference>
<evidence type="ECO:0000256" key="5">
    <source>
        <dbReference type="ARBA" id="ARBA00022842"/>
    </source>
</evidence>
<keyword evidence="5 6" id="KW-0460">Magnesium</keyword>
<comment type="caution">
    <text evidence="8">The sequence shown here is derived from an EMBL/GenBank/DDBJ whole genome shotgun (WGS) entry which is preliminary data.</text>
</comment>
<dbReference type="EC" id="3.1.-.-" evidence="6"/>
<keyword evidence="6" id="KW-0800">Toxin</keyword>
<dbReference type="SUPFAM" id="SSF88723">
    <property type="entry name" value="PIN domain-like"/>
    <property type="match status" value="1"/>
</dbReference>
<dbReference type="CDD" id="cd09854">
    <property type="entry name" value="PIN_VapC-like"/>
    <property type="match status" value="1"/>
</dbReference>
<comment type="function">
    <text evidence="6">Toxic component of a toxin-antitoxin (TA) system. An RNase.</text>
</comment>
<keyword evidence="9" id="KW-1185">Reference proteome</keyword>
<gene>
    <name evidence="6" type="primary">vapC</name>
    <name evidence="8" type="ORF">ACFQGD_10620</name>
</gene>
<evidence type="ECO:0000259" key="7">
    <source>
        <dbReference type="Pfam" id="PF01850"/>
    </source>
</evidence>
<dbReference type="EMBL" id="JBHSXX010000001">
    <property type="protein sequence ID" value="MFC6867603.1"/>
    <property type="molecule type" value="Genomic_DNA"/>
</dbReference>
<dbReference type="Proteomes" id="UP001596337">
    <property type="component" value="Unassembled WGS sequence"/>
</dbReference>
<evidence type="ECO:0000256" key="3">
    <source>
        <dbReference type="ARBA" id="ARBA00022723"/>
    </source>
</evidence>
<sequence length="154" mass="16845">MTGLILDSGPLIATYAPDDRHHVRCAKLLSDWRGPVFLPEAVLIETCGFIRNVVRNGPAYEARLLRMIVAESTGLKIVEPTHGDRRRAADLVERLVSAPFGYVDAMVLATAERLGITNIATVDYKFVGIAASVSYVKPLTFVLSEIGEEESCLD</sequence>